<evidence type="ECO:0000313" key="6">
    <source>
        <dbReference type="EMBL" id="GAI46462.1"/>
    </source>
</evidence>
<evidence type="ECO:0000256" key="1">
    <source>
        <dbReference type="ARBA" id="ARBA00009528"/>
    </source>
</evidence>
<proteinExistence type="inferred from homology"/>
<gene>
    <name evidence="6" type="ORF">S06H3_41798</name>
</gene>
<dbReference type="Pfam" id="PF00883">
    <property type="entry name" value="Peptidase_M17"/>
    <property type="match status" value="1"/>
</dbReference>
<comment type="caution">
    <text evidence="6">The sequence shown here is derived from an EMBL/GenBank/DDBJ whole genome shotgun (WGS) entry which is preliminary data.</text>
</comment>
<feature type="non-terminal residue" evidence="6">
    <location>
        <position position="1"/>
    </location>
</feature>
<dbReference type="CDD" id="cd00433">
    <property type="entry name" value="Peptidase_M17"/>
    <property type="match status" value="1"/>
</dbReference>
<reference evidence="6" key="1">
    <citation type="journal article" date="2014" name="Front. Microbiol.">
        <title>High frequency of phylogenetically diverse reductive dehalogenase-homologous genes in deep subseafloor sedimentary metagenomes.</title>
        <authorList>
            <person name="Kawai M."/>
            <person name="Futagami T."/>
            <person name="Toyoda A."/>
            <person name="Takaki Y."/>
            <person name="Nishi S."/>
            <person name="Hori S."/>
            <person name="Arai W."/>
            <person name="Tsubouchi T."/>
            <person name="Morono Y."/>
            <person name="Uchiyama I."/>
            <person name="Ito T."/>
            <person name="Fujiyama A."/>
            <person name="Inagaki F."/>
            <person name="Takami H."/>
        </authorList>
    </citation>
    <scope>NUCLEOTIDE SEQUENCE</scope>
    <source>
        <strain evidence="6">Expedition CK06-06</strain>
    </source>
</reference>
<keyword evidence="4" id="KW-0378">Hydrolase</keyword>
<sequence length="265" mass="28128">HAKKMAKEVGIKCEVLDPKKEGMEAIWAIAKGSREPAKLIVLGKGSIALIGKGITFDAGGISLKPSKKLWEMKIDMAGAAAVIEAMRAIALLKIKKDVMAVIPLCENMPGGAALKPGDVVSSLSGITTEIISTDAEGRMILADAITYAKQKGAKQIIDCATLTGGCITALGDVASGYFSNNEELIEGIRKASDRSGEKMWLLPLYKEYKDYVKSEIADQKNCTEGRGASPSTGATFLQKFVGDTPWAHIDIAGTAYLSKGRGYLS</sequence>
<keyword evidence="2" id="KW-0031">Aminopeptidase</keyword>
<dbReference type="AlphaFoldDB" id="X1NR09"/>
<dbReference type="PROSITE" id="PS00631">
    <property type="entry name" value="CYTOSOL_AP"/>
    <property type="match status" value="1"/>
</dbReference>
<dbReference type="PANTHER" id="PTHR11963:SF23">
    <property type="entry name" value="CYTOSOL AMINOPEPTIDASE"/>
    <property type="match status" value="1"/>
</dbReference>
<dbReference type="EMBL" id="BARV01025794">
    <property type="protein sequence ID" value="GAI46462.1"/>
    <property type="molecule type" value="Genomic_DNA"/>
</dbReference>
<dbReference type="GO" id="GO:0070006">
    <property type="term" value="F:metalloaminopeptidase activity"/>
    <property type="evidence" value="ECO:0007669"/>
    <property type="project" value="InterPro"/>
</dbReference>
<feature type="domain" description="Cytosol aminopeptidase" evidence="5">
    <location>
        <begin position="132"/>
        <end position="139"/>
    </location>
</feature>
<evidence type="ECO:0000259" key="5">
    <source>
        <dbReference type="PROSITE" id="PS00631"/>
    </source>
</evidence>
<feature type="non-terminal residue" evidence="6">
    <location>
        <position position="265"/>
    </location>
</feature>
<dbReference type="PANTHER" id="PTHR11963">
    <property type="entry name" value="LEUCINE AMINOPEPTIDASE-RELATED"/>
    <property type="match status" value="1"/>
</dbReference>
<evidence type="ECO:0000256" key="2">
    <source>
        <dbReference type="ARBA" id="ARBA00022438"/>
    </source>
</evidence>
<keyword evidence="3" id="KW-0645">Protease</keyword>
<dbReference type="SUPFAM" id="SSF53187">
    <property type="entry name" value="Zn-dependent exopeptidases"/>
    <property type="match status" value="1"/>
</dbReference>
<dbReference type="InterPro" id="IPR000819">
    <property type="entry name" value="Peptidase_M17_C"/>
</dbReference>
<dbReference type="GO" id="GO:0030145">
    <property type="term" value="F:manganese ion binding"/>
    <property type="evidence" value="ECO:0007669"/>
    <property type="project" value="InterPro"/>
</dbReference>
<dbReference type="Gene3D" id="3.40.630.10">
    <property type="entry name" value="Zn peptidases"/>
    <property type="match status" value="1"/>
</dbReference>
<dbReference type="GO" id="GO:0005737">
    <property type="term" value="C:cytoplasm"/>
    <property type="evidence" value="ECO:0007669"/>
    <property type="project" value="InterPro"/>
</dbReference>
<organism evidence="6">
    <name type="scientific">marine sediment metagenome</name>
    <dbReference type="NCBI Taxonomy" id="412755"/>
    <lineage>
        <taxon>unclassified sequences</taxon>
        <taxon>metagenomes</taxon>
        <taxon>ecological metagenomes</taxon>
    </lineage>
</organism>
<comment type="similarity">
    <text evidence="1">Belongs to the peptidase M17 family.</text>
</comment>
<dbReference type="InterPro" id="IPR011356">
    <property type="entry name" value="Leucine_aapep/pepB"/>
</dbReference>
<evidence type="ECO:0000256" key="3">
    <source>
        <dbReference type="ARBA" id="ARBA00022670"/>
    </source>
</evidence>
<accession>X1NR09</accession>
<dbReference type="PRINTS" id="PR00481">
    <property type="entry name" value="LAMNOPPTDASE"/>
</dbReference>
<protein>
    <recommendedName>
        <fullName evidence="5">Cytosol aminopeptidase domain-containing protein</fullName>
    </recommendedName>
</protein>
<dbReference type="GO" id="GO:0006508">
    <property type="term" value="P:proteolysis"/>
    <property type="evidence" value="ECO:0007669"/>
    <property type="project" value="UniProtKB-KW"/>
</dbReference>
<name>X1NR09_9ZZZZ</name>
<evidence type="ECO:0000256" key="4">
    <source>
        <dbReference type="ARBA" id="ARBA00022801"/>
    </source>
</evidence>